<organism evidence="5 6">
    <name type="scientific">Dentipellis fragilis</name>
    <dbReference type="NCBI Taxonomy" id="205917"/>
    <lineage>
        <taxon>Eukaryota</taxon>
        <taxon>Fungi</taxon>
        <taxon>Dikarya</taxon>
        <taxon>Basidiomycota</taxon>
        <taxon>Agaricomycotina</taxon>
        <taxon>Agaricomycetes</taxon>
        <taxon>Russulales</taxon>
        <taxon>Hericiaceae</taxon>
        <taxon>Dentipellis</taxon>
    </lineage>
</organism>
<keyword evidence="1 2" id="KW-0238">DNA-binding</keyword>
<dbReference type="Proteomes" id="UP000298327">
    <property type="component" value="Unassembled WGS sequence"/>
</dbReference>
<evidence type="ECO:0000259" key="4">
    <source>
        <dbReference type="PROSITE" id="PS50118"/>
    </source>
</evidence>
<name>A0A4Y9YUA1_9AGAM</name>
<evidence type="ECO:0000256" key="1">
    <source>
        <dbReference type="ARBA" id="ARBA00023125"/>
    </source>
</evidence>
<protein>
    <recommendedName>
        <fullName evidence="4">HMG box domain-containing protein</fullName>
    </recommendedName>
</protein>
<dbReference type="InterPro" id="IPR050342">
    <property type="entry name" value="HMGB"/>
</dbReference>
<keyword evidence="2" id="KW-0539">Nucleus</keyword>
<accession>A0A4Y9YUA1</accession>
<dbReference type="SUPFAM" id="SSF47095">
    <property type="entry name" value="HMG-box"/>
    <property type="match status" value="2"/>
</dbReference>
<keyword evidence="6" id="KW-1185">Reference proteome</keyword>
<dbReference type="Pfam" id="PF00505">
    <property type="entry name" value="HMG_box"/>
    <property type="match status" value="1"/>
</dbReference>
<feature type="compositionally biased region" description="Basic residues" evidence="3">
    <location>
        <begin position="45"/>
        <end position="62"/>
    </location>
</feature>
<evidence type="ECO:0000256" key="2">
    <source>
        <dbReference type="PROSITE-ProRule" id="PRU00267"/>
    </source>
</evidence>
<dbReference type="Gene3D" id="1.10.30.10">
    <property type="entry name" value="High mobility group box domain"/>
    <property type="match status" value="2"/>
</dbReference>
<evidence type="ECO:0000313" key="6">
    <source>
        <dbReference type="Proteomes" id="UP000298327"/>
    </source>
</evidence>
<dbReference type="PROSITE" id="PS50118">
    <property type="entry name" value="HMG_BOX_2"/>
    <property type="match status" value="1"/>
</dbReference>
<gene>
    <name evidence="5" type="ORF">EVG20_g5107</name>
</gene>
<evidence type="ECO:0000256" key="3">
    <source>
        <dbReference type="SAM" id="MobiDB-lite"/>
    </source>
</evidence>
<evidence type="ECO:0000313" key="5">
    <source>
        <dbReference type="EMBL" id="TFY65985.1"/>
    </source>
</evidence>
<feature type="domain" description="HMG box" evidence="4">
    <location>
        <begin position="174"/>
        <end position="246"/>
    </location>
</feature>
<sequence>MLSLLAKRGAIPLRMRTASARTFTFSSTRQLAARKSKSESASGAAKKKPASTTKPKKEKKEKKPAPLKVSRDQMPPPQGRSNAYAIFVREHAPKIPVPSKGDGTPSRFKQVADMWQVLPESEKDVYRRRFVEENKVVREQYDAWLKTVDPELLKAINAKRTKRGQVKIRKQGSIRRPGNSYTLFVKDVRDEYPREAQPADSTDKYFIWLMKQIGERWKALSDEERAPYREKFEQIRDAYYTAKQAE</sequence>
<dbReference type="InterPro" id="IPR036910">
    <property type="entry name" value="HMG_box_dom_sf"/>
</dbReference>
<dbReference type="OrthoDB" id="1919336at2759"/>
<comment type="caution">
    <text evidence="5">The sequence shown here is derived from an EMBL/GenBank/DDBJ whole genome shotgun (WGS) entry which is preliminary data.</text>
</comment>
<dbReference type="InterPro" id="IPR009071">
    <property type="entry name" value="HMG_box_dom"/>
</dbReference>
<dbReference type="CDD" id="cd00084">
    <property type="entry name" value="HMG-box_SF"/>
    <property type="match status" value="2"/>
</dbReference>
<dbReference type="GO" id="GO:0005634">
    <property type="term" value="C:nucleus"/>
    <property type="evidence" value="ECO:0007669"/>
    <property type="project" value="UniProtKB-UniRule"/>
</dbReference>
<dbReference type="PANTHER" id="PTHR48112">
    <property type="entry name" value="HIGH MOBILITY GROUP PROTEIN DSP1"/>
    <property type="match status" value="1"/>
</dbReference>
<dbReference type="SMART" id="SM00398">
    <property type="entry name" value="HMG"/>
    <property type="match status" value="2"/>
</dbReference>
<proteinExistence type="predicted"/>
<dbReference type="STRING" id="205917.A0A4Y9YUA1"/>
<dbReference type="AlphaFoldDB" id="A0A4Y9YUA1"/>
<feature type="DNA-binding region" description="HMG box" evidence="2">
    <location>
        <begin position="174"/>
        <end position="246"/>
    </location>
</feature>
<reference evidence="5 6" key="1">
    <citation type="submission" date="2019-02" db="EMBL/GenBank/DDBJ databases">
        <title>Genome sequencing of the rare red list fungi Dentipellis fragilis.</title>
        <authorList>
            <person name="Buettner E."/>
            <person name="Kellner H."/>
        </authorList>
    </citation>
    <scope>NUCLEOTIDE SEQUENCE [LARGE SCALE GENOMIC DNA]</scope>
    <source>
        <strain evidence="5 6">DSM 105465</strain>
    </source>
</reference>
<dbReference type="EMBL" id="SEOQ01000289">
    <property type="protein sequence ID" value="TFY65985.1"/>
    <property type="molecule type" value="Genomic_DNA"/>
</dbReference>
<dbReference type="GO" id="GO:0003677">
    <property type="term" value="F:DNA binding"/>
    <property type="evidence" value="ECO:0007669"/>
    <property type="project" value="UniProtKB-UniRule"/>
</dbReference>
<feature type="region of interest" description="Disordered" evidence="3">
    <location>
        <begin position="25"/>
        <end position="80"/>
    </location>
</feature>